<feature type="domain" description="Ig-like" evidence="4">
    <location>
        <begin position="37"/>
        <end position="149"/>
    </location>
</feature>
<feature type="domain" description="Fibronectin type-III" evidence="5">
    <location>
        <begin position="270"/>
        <end position="381"/>
    </location>
</feature>
<evidence type="ECO:0000313" key="7">
    <source>
        <dbReference type="Proteomes" id="UP000186922"/>
    </source>
</evidence>
<comment type="caution">
    <text evidence="6">The sequence shown here is derived from an EMBL/GenBank/DDBJ whole genome shotgun (WGS) entry which is preliminary data.</text>
</comment>
<dbReference type="CDD" id="cd00063">
    <property type="entry name" value="FN3"/>
    <property type="match status" value="2"/>
</dbReference>
<feature type="compositionally biased region" description="Basic and acidic residues" evidence="1">
    <location>
        <begin position="799"/>
        <end position="810"/>
    </location>
</feature>
<dbReference type="SUPFAM" id="SSF48726">
    <property type="entry name" value="Immunoglobulin"/>
    <property type="match status" value="1"/>
</dbReference>
<keyword evidence="2" id="KW-1133">Transmembrane helix</keyword>
<evidence type="ECO:0000256" key="1">
    <source>
        <dbReference type="SAM" id="MobiDB-lite"/>
    </source>
</evidence>
<evidence type="ECO:0000313" key="6">
    <source>
        <dbReference type="EMBL" id="GAV07974.1"/>
    </source>
</evidence>
<dbReference type="InterPro" id="IPR013783">
    <property type="entry name" value="Ig-like_fold"/>
</dbReference>
<dbReference type="AlphaFoldDB" id="A0A1D1W8Y1"/>
<proteinExistence type="predicted"/>
<dbReference type="PROSITE" id="PS50835">
    <property type="entry name" value="IG_LIKE"/>
    <property type="match status" value="1"/>
</dbReference>
<feature type="compositionally biased region" description="Basic residues" evidence="1">
    <location>
        <begin position="853"/>
        <end position="863"/>
    </location>
</feature>
<protein>
    <submittedName>
        <fullName evidence="6">Uncharacterized protein</fullName>
    </submittedName>
</protein>
<evidence type="ECO:0000259" key="5">
    <source>
        <dbReference type="PROSITE" id="PS50853"/>
    </source>
</evidence>
<dbReference type="PROSITE" id="PS50853">
    <property type="entry name" value="FN3"/>
    <property type="match status" value="1"/>
</dbReference>
<dbReference type="Pfam" id="PF00041">
    <property type="entry name" value="fn3"/>
    <property type="match status" value="1"/>
</dbReference>
<accession>A0A1D1W8Y1</accession>
<evidence type="ECO:0000256" key="3">
    <source>
        <dbReference type="SAM" id="SignalP"/>
    </source>
</evidence>
<evidence type="ECO:0000256" key="2">
    <source>
        <dbReference type="SAM" id="Phobius"/>
    </source>
</evidence>
<dbReference type="SMART" id="SM00060">
    <property type="entry name" value="FN3"/>
    <property type="match status" value="3"/>
</dbReference>
<dbReference type="EMBL" id="BDGG01000016">
    <property type="protein sequence ID" value="GAV07974.1"/>
    <property type="molecule type" value="Genomic_DNA"/>
</dbReference>
<dbReference type="SUPFAM" id="SSF49265">
    <property type="entry name" value="Fibronectin type III"/>
    <property type="match status" value="3"/>
</dbReference>
<evidence type="ECO:0000259" key="4">
    <source>
        <dbReference type="PROSITE" id="PS50835"/>
    </source>
</evidence>
<keyword evidence="7" id="KW-1185">Reference proteome</keyword>
<dbReference type="InterPro" id="IPR036179">
    <property type="entry name" value="Ig-like_dom_sf"/>
</dbReference>
<dbReference type="OrthoDB" id="6381660at2759"/>
<dbReference type="InterPro" id="IPR036116">
    <property type="entry name" value="FN3_sf"/>
</dbReference>
<feature type="chain" id="PRO_5008899306" evidence="3">
    <location>
        <begin position="27"/>
        <end position="1039"/>
    </location>
</feature>
<sequence length="1039" mass="114373">MATVRKILIVHVLICISGWTVPRCASFSSGDLFLKTPNIGELTPNSFDFVQEGSTLHLNCSLHAEYADANNVSARDIVWNRGLANGNPHSRTEWMTLSNETDNRVKTSLADEYTATLRIADLMMGDDDIGDNGVYGCSVNVNGSKNRISTVEVPVAGPPRKYVNFTCVSENYHNLNCSFQRPGPFIGRSTTKYSLSYHVNGSAETQCPKMRNAQISHRDGLYWCEWDQKHGNSPLLLEYTHLITITGTNSYGTSLWHEDVNPAEHVHPGPVKNLTAVPSNHTPSCFLEWEAPLSNENFLRTIGLVYQIDAKENNRDPDDADFSGVDVWNSVVDAVRDTNFTLANLDAYTNYTIRIRSRPKKGGVSYSDFVTTSCFTPAQKPGGGPGLVTGAYEELGNGGQRRVTLYWMGLPKHLRNGPDFRYQLTIRTLQNGRFIEGPNNIRHTEFANFVLSAPSTETYEVEIKTTNQKGNGLAERTIIPAVRDQPLLIEFANVVKFQQGVYELSWGVNRKPDTIDLFWCQTTLQPHLEKCTDRMEHVNVSGSLHAYNVTLDPRHEYRFAVSARQSDAVSEALSGMTWVVKSCSSTDRTPELEGLTAIQGPRGSANISWLSPCQKRFLPISGYRVFYYPCEVNAPAECAPDKSIDTNDTFIPIYNLSPGKRYCFSLALVEELRLQNLTGFLPQKLVQCLQIGSYHAVKLPMGKIVGGSVGASVLLVIIVFVAWRCLKRARKDFRDIKQQSQKIIIPPGLSEKYDDHYRNHYTNVDSEHSGYMRQFSDVSRSSSGHGSISSRGSRSSSRASKEDGQSDSRQHKVNTSQSAVDLSQFHLQLRKKSSSPDTLSLTSSMASTSSPHAIKKPVPRPRVRPFSNMNTLDKANSPSRKVSQAGSEQNDSGVVASTGDSQLSASDGYVTAIATIHQMSQSAKQRLLTTSDGGYVSQQSSVSDSAANSGGSDGAEDVPQRTRLDESLSGISYSSAFGHVSEENLEELGPNGTDSGQSSPTVEDATKSYVLPDRKVSPEPEKKAAVFVAVPASGYVAWP</sequence>
<feature type="compositionally biased region" description="Low complexity" evidence="1">
    <location>
        <begin position="779"/>
        <end position="798"/>
    </location>
</feature>
<feature type="compositionally biased region" description="Low complexity" evidence="1">
    <location>
        <begin position="931"/>
        <end position="950"/>
    </location>
</feature>
<feature type="region of interest" description="Disordered" evidence="1">
    <location>
        <begin position="930"/>
        <end position="1016"/>
    </location>
</feature>
<organism evidence="6 7">
    <name type="scientific">Ramazzottius varieornatus</name>
    <name type="common">Water bear</name>
    <name type="synonym">Tardigrade</name>
    <dbReference type="NCBI Taxonomy" id="947166"/>
    <lineage>
        <taxon>Eukaryota</taxon>
        <taxon>Metazoa</taxon>
        <taxon>Ecdysozoa</taxon>
        <taxon>Tardigrada</taxon>
        <taxon>Eutardigrada</taxon>
        <taxon>Parachela</taxon>
        <taxon>Hypsibioidea</taxon>
        <taxon>Ramazzottiidae</taxon>
        <taxon>Ramazzottius</taxon>
    </lineage>
</organism>
<dbReference type="Gene3D" id="2.60.40.10">
    <property type="entry name" value="Immunoglobulins"/>
    <property type="match status" value="5"/>
</dbReference>
<feature type="signal peptide" evidence="3">
    <location>
        <begin position="1"/>
        <end position="26"/>
    </location>
</feature>
<reference evidence="6 7" key="1">
    <citation type="journal article" date="2016" name="Nat. Commun.">
        <title>Extremotolerant tardigrade genome and improved radiotolerance of human cultured cells by tardigrade-unique protein.</title>
        <authorList>
            <person name="Hashimoto T."/>
            <person name="Horikawa D.D."/>
            <person name="Saito Y."/>
            <person name="Kuwahara H."/>
            <person name="Kozuka-Hata H."/>
            <person name="Shin-I T."/>
            <person name="Minakuchi Y."/>
            <person name="Ohishi K."/>
            <person name="Motoyama A."/>
            <person name="Aizu T."/>
            <person name="Enomoto A."/>
            <person name="Kondo K."/>
            <person name="Tanaka S."/>
            <person name="Hara Y."/>
            <person name="Koshikawa S."/>
            <person name="Sagara H."/>
            <person name="Miura T."/>
            <person name="Yokobori S."/>
            <person name="Miyagawa K."/>
            <person name="Suzuki Y."/>
            <person name="Kubo T."/>
            <person name="Oyama M."/>
            <person name="Kohara Y."/>
            <person name="Fujiyama A."/>
            <person name="Arakawa K."/>
            <person name="Katayama T."/>
            <person name="Toyoda A."/>
            <person name="Kunieda T."/>
        </authorList>
    </citation>
    <scope>NUCLEOTIDE SEQUENCE [LARGE SCALE GENOMIC DNA]</scope>
    <source>
        <strain evidence="6 7">YOKOZUNA-1</strain>
    </source>
</reference>
<feature type="transmembrane region" description="Helical" evidence="2">
    <location>
        <begin position="704"/>
        <end position="726"/>
    </location>
</feature>
<gene>
    <name evidence="6" type="primary">RvY_17744-1</name>
    <name evidence="6" type="synonym">RvY_17744.1</name>
    <name evidence="6" type="ORF">RvY_17744</name>
</gene>
<feature type="compositionally biased region" description="Polar residues" evidence="1">
    <location>
        <begin position="992"/>
        <end position="1001"/>
    </location>
</feature>
<keyword evidence="3" id="KW-0732">Signal</keyword>
<feature type="region of interest" description="Disordered" evidence="1">
    <location>
        <begin position="776"/>
        <end position="902"/>
    </location>
</feature>
<feature type="compositionally biased region" description="Polar residues" evidence="1">
    <location>
        <begin position="867"/>
        <end position="892"/>
    </location>
</feature>
<name>A0A1D1W8Y1_RAMVA</name>
<keyword evidence="2" id="KW-0812">Transmembrane</keyword>
<dbReference type="InterPro" id="IPR003961">
    <property type="entry name" value="FN3_dom"/>
</dbReference>
<keyword evidence="2" id="KW-0472">Membrane</keyword>
<dbReference type="InterPro" id="IPR007110">
    <property type="entry name" value="Ig-like_dom"/>
</dbReference>
<feature type="compositionally biased region" description="Low complexity" evidence="1">
    <location>
        <begin position="835"/>
        <end position="850"/>
    </location>
</feature>
<dbReference type="STRING" id="947166.A0A1D1W8Y1"/>
<dbReference type="Proteomes" id="UP000186922">
    <property type="component" value="Unassembled WGS sequence"/>
</dbReference>